<accession>A0A1H6HJ03</accession>
<evidence type="ECO:0000313" key="4">
    <source>
        <dbReference type="Proteomes" id="UP000182983"/>
    </source>
</evidence>
<sequence>MKRSLALVAIAIVLGAAGSASAKEDAVSYSEDIRPIIVGRCIECHQKGGLGTEASGLDLSSYEGLMKGTKFGPMITPGEPETSSLMRLIDHKVDPSIRMPHGKKKLSQCDRDTFRLWIKQGAKNN</sequence>
<dbReference type="PANTHER" id="PTHR35889:SF3">
    <property type="entry name" value="F-BOX DOMAIN-CONTAINING PROTEIN"/>
    <property type="match status" value="1"/>
</dbReference>
<name>A0A1H6HJ03_MAGFU</name>
<reference evidence="4" key="1">
    <citation type="submission" date="2016-10" db="EMBL/GenBank/DDBJ databases">
        <authorList>
            <person name="Varghese N."/>
            <person name="Submissions S."/>
        </authorList>
    </citation>
    <scope>NUCLEOTIDE SEQUENCE [LARGE SCALE GENOMIC DNA]</scope>
    <source>
        <strain evidence="4">DSM 13234</strain>
    </source>
</reference>
<evidence type="ECO:0000256" key="1">
    <source>
        <dbReference type="SAM" id="SignalP"/>
    </source>
</evidence>
<proteinExistence type="predicted"/>
<dbReference type="GO" id="GO:0020037">
    <property type="term" value="F:heme binding"/>
    <property type="evidence" value="ECO:0007669"/>
    <property type="project" value="InterPro"/>
</dbReference>
<dbReference type="EMBL" id="FNWO01000005">
    <property type="protein sequence ID" value="SEH34235.1"/>
    <property type="molecule type" value="Genomic_DNA"/>
</dbReference>
<feature type="domain" description="Cytochrome C Planctomycete-type" evidence="2">
    <location>
        <begin position="41"/>
        <end position="100"/>
    </location>
</feature>
<organism evidence="3 4">
    <name type="scientific">Magnetospirillum fulvum</name>
    <name type="common">Rhodospirillum fulvum</name>
    <dbReference type="NCBI Taxonomy" id="1082"/>
    <lineage>
        <taxon>Bacteria</taxon>
        <taxon>Pseudomonadati</taxon>
        <taxon>Pseudomonadota</taxon>
        <taxon>Alphaproteobacteria</taxon>
        <taxon>Rhodospirillales</taxon>
        <taxon>Rhodospirillaceae</taxon>
        <taxon>Magnetospirillum</taxon>
    </lineage>
</organism>
<protein>
    <submittedName>
        <fullName evidence="3">Planctomycete cytochrome C</fullName>
    </submittedName>
</protein>
<gene>
    <name evidence="3" type="ORF">SAMN04244559_01568</name>
</gene>
<dbReference type="InterPro" id="IPR011429">
    <property type="entry name" value="Cyt_c_Planctomycete-type"/>
</dbReference>
<dbReference type="SUPFAM" id="SSF46626">
    <property type="entry name" value="Cytochrome c"/>
    <property type="match status" value="1"/>
</dbReference>
<dbReference type="GO" id="GO:0009055">
    <property type="term" value="F:electron transfer activity"/>
    <property type="evidence" value="ECO:0007669"/>
    <property type="project" value="InterPro"/>
</dbReference>
<feature type="signal peptide" evidence="1">
    <location>
        <begin position="1"/>
        <end position="22"/>
    </location>
</feature>
<evidence type="ECO:0000259" key="2">
    <source>
        <dbReference type="Pfam" id="PF07635"/>
    </source>
</evidence>
<feature type="chain" id="PRO_5010165625" evidence="1">
    <location>
        <begin position="23"/>
        <end position="125"/>
    </location>
</feature>
<dbReference type="PANTHER" id="PTHR35889">
    <property type="entry name" value="CYCLOINULO-OLIGOSACCHARIDE FRUCTANOTRANSFERASE-RELATED"/>
    <property type="match status" value="1"/>
</dbReference>
<dbReference type="Pfam" id="PF07635">
    <property type="entry name" value="PSCyt1"/>
    <property type="match status" value="1"/>
</dbReference>
<dbReference type="InterPro" id="IPR036909">
    <property type="entry name" value="Cyt_c-like_dom_sf"/>
</dbReference>
<dbReference type="OrthoDB" id="9809746at2"/>
<keyword evidence="4" id="KW-1185">Reference proteome</keyword>
<dbReference type="Proteomes" id="UP000182983">
    <property type="component" value="Unassembled WGS sequence"/>
</dbReference>
<evidence type="ECO:0000313" key="3">
    <source>
        <dbReference type="EMBL" id="SEH34235.1"/>
    </source>
</evidence>
<dbReference type="RefSeq" id="WP_074767223.1">
    <property type="nucleotide sequence ID" value="NZ_FNWO01000005.1"/>
</dbReference>
<keyword evidence="1" id="KW-0732">Signal</keyword>
<dbReference type="AlphaFoldDB" id="A0A1H6HJ03"/>